<dbReference type="Proteomes" id="UP000304953">
    <property type="component" value="Unassembled WGS sequence"/>
</dbReference>
<accession>A0AC61S0P5</accession>
<dbReference type="EMBL" id="SRYA01000003">
    <property type="protein sequence ID" value="TGY97942.1"/>
    <property type="molecule type" value="Genomic_DNA"/>
</dbReference>
<protein>
    <submittedName>
        <fullName evidence="1">Thiamine phosphate synthase</fullName>
    </submittedName>
</protein>
<organism evidence="1 2">
    <name type="scientific">Petralouisia muris</name>
    <dbReference type="NCBI Taxonomy" id="3032872"/>
    <lineage>
        <taxon>Bacteria</taxon>
        <taxon>Bacillati</taxon>
        <taxon>Bacillota</taxon>
        <taxon>Clostridia</taxon>
        <taxon>Lachnospirales</taxon>
        <taxon>Lachnospiraceae</taxon>
        <taxon>Petralouisia</taxon>
    </lineage>
</organism>
<comment type="caution">
    <text evidence="1">The sequence shown here is derived from an EMBL/GenBank/DDBJ whole genome shotgun (WGS) entry which is preliminary data.</text>
</comment>
<name>A0AC61S0P5_9FIRM</name>
<reference evidence="1" key="1">
    <citation type="submission" date="2019-04" db="EMBL/GenBank/DDBJ databases">
        <title>Microbes associate with the intestines of laboratory mice.</title>
        <authorList>
            <person name="Navarre W."/>
            <person name="Wong E."/>
            <person name="Huang K."/>
            <person name="Tropini C."/>
            <person name="Ng K."/>
            <person name="Yu B."/>
        </authorList>
    </citation>
    <scope>NUCLEOTIDE SEQUENCE</scope>
    <source>
        <strain evidence="1">NM01_1-7b</strain>
    </source>
</reference>
<gene>
    <name evidence="1" type="ORF">E5329_02145</name>
</gene>
<proteinExistence type="predicted"/>
<evidence type="ECO:0000313" key="1">
    <source>
        <dbReference type="EMBL" id="TGY97942.1"/>
    </source>
</evidence>
<keyword evidence="2" id="KW-1185">Reference proteome</keyword>
<sequence>MIMCTFKRIAVSDYGLYRKFHGGGTLEEYAEFLIGLAVPEKDCLSRQKELPNRADVSRQEDIRRKPDILIVREKNLPKEAYLELFGRIWNASEKQGNNSALIIPHTHLSVVRRMGCSSLHLPLFLLKKYREEQSLFPDNHPFLEVKHIGVSIHSLEEAKTAKRLGAAYLTAGHIFATDCKRGAPPRGIAFLEEICGSVTMPVYAIGGICPENLPEIKKANAAGACMMSEYMKYSVDTLVY</sequence>
<evidence type="ECO:0000313" key="2">
    <source>
        <dbReference type="Proteomes" id="UP000304953"/>
    </source>
</evidence>